<accession>A0A1J7JGA6</accession>
<dbReference type="OrthoDB" id="3687641at2759"/>
<evidence type="ECO:0000256" key="8">
    <source>
        <dbReference type="SAM" id="MobiDB-lite"/>
    </source>
</evidence>
<dbReference type="PANTHER" id="PTHR33365">
    <property type="entry name" value="YALI0B05434P"/>
    <property type="match status" value="1"/>
</dbReference>
<evidence type="ECO:0000256" key="3">
    <source>
        <dbReference type="ARBA" id="ARBA00022989"/>
    </source>
</evidence>
<dbReference type="GO" id="GO:0043386">
    <property type="term" value="P:mycotoxin biosynthetic process"/>
    <property type="evidence" value="ECO:0007669"/>
    <property type="project" value="InterPro"/>
</dbReference>
<comment type="similarity">
    <text evidence="7">Belongs to the ustYa family.</text>
</comment>
<feature type="region of interest" description="Disordered" evidence="8">
    <location>
        <begin position="275"/>
        <end position="294"/>
    </location>
</feature>
<evidence type="ECO:0000256" key="9">
    <source>
        <dbReference type="SAM" id="Phobius"/>
    </source>
</evidence>
<keyword evidence="4" id="KW-0843">Virulence</keyword>
<dbReference type="InParanoid" id="A0A1J7JGA6"/>
<keyword evidence="11" id="KW-1185">Reference proteome</keyword>
<sequence>MGFRTWMDGQAYAPLEKQDLLEGLQRPASSTRKDILDTMAKMILPATFWVHTVLLSMSTILFVMSLVVTYTVTHGNYCVKATSYYSPVIDKVNLRPKDHQIRDTRYPADDPMAVFRRPPSPDVDAAWDRISDVQAILISSADVVRLGKDPGRTVRAPESWGYGPDAHWAEINVFHEVHCLNSIRQMLYADYYRGRGGNDTNPLAWGHITHCLHNLVQSLMCSASADVVTYNWVDGKEKPVPDFNINRQCRDFEALLRWQNENKLPDPKAKWDDIHMPAGFVPMQPDNSGLDEEE</sequence>
<name>A0A1J7JGA6_9PEZI</name>
<dbReference type="STRING" id="1408157.A0A1J7JGA6"/>
<proteinExistence type="inferred from homology"/>
<evidence type="ECO:0000256" key="7">
    <source>
        <dbReference type="ARBA" id="ARBA00035112"/>
    </source>
</evidence>
<dbReference type="Proteomes" id="UP000182658">
    <property type="component" value="Unassembled WGS sequence"/>
</dbReference>
<reference evidence="10 11" key="1">
    <citation type="submission" date="2016-10" db="EMBL/GenBank/DDBJ databases">
        <title>Draft genome sequence of Coniochaeta ligniaria NRRL30616, a lignocellulolytic fungus for bioabatement of inhibitors in plant biomass hydrolysates.</title>
        <authorList>
            <consortium name="DOE Joint Genome Institute"/>
            <person name="Jimenez D.J."/>
            <person name="Hector R.E."/>
            <person name="Riley R."/>
            <person name="Sun H."/>
            <person name="Grigoriev I.V."/>
            <person name="Van Elsas J.D."/>
            <person name="Nichols N.N."/>
        </authorList>
    </citation>
    <scope>NUCLEOTIDE SEQUENCE [LARGE SCALE GENOMIC DNA]</scope>
    <source>
        <strain evidence="10 11">NRRL 30616</strain>
    </source>
</reference>
<keyword evidence="3 9" id="KW-1133">Transmembrane helix</keyword>
<keyword evidence="2 9" id="KW-0812">Transmembrane</keyword>
<dbReference type="PANTHER" id="PTHR33365:SF14">
    <property type="entry name" value="TAT PATHWAY SIGNAL SEQUENCE"/>
    <property type="match status" value="1"/>
</dbReference>
<protein>
    <recommendedName>
        <fullName evidence="12">Tat pathway signal sequence</fullName>
    </recommendedName>
</protein>
<evidence type="ECO:0000256" key="5">
    <source>
        <dbReference type="ARBA" id="ARBA00023136"/>
    </source>
</evidence>
<dbReference type="EMBL" id="KV875098">
    <property type="protein sequence ID" value="OIW28284.1"/>
    <property type="molecule type" value="Genomic_DNA"/>
</dbReference>
<dbReference type="AlphaFoldDB" id="A0A1J7JGA6"/>
<evidence type="ECO:0000256" key="4">
    <source>
        <dbReference type="ARBA" id="ARBA00023026"/>
    </source>
</evidence>
<keyword evidence="6" id="KW-0325">Glycoprotein</keyword>
<evidence type="ECO:0000313" key="11">
    <source>
        <dbReference type="Proteomes" id="UP000182658"/>
    </source>
</evidence>
<dbReference type="GO" id="GO:0016020">
    <property type="term" value="C:membrane"/>
    <property type="evidence" value="ECO:0007669"/>
    <property type="project" value="UniProtKB-SubCell"/>
</dbReference>
<evidence type="ECO:0000256" key="2">
    <source>
        <dbReference type="ARBA" id="ARBA00022692"/>
    </source>
</evidence>
<gene>
    <name evidence="10" type="ORF">CONLIGDRAFT_681255</name>
</gene>
<feature type="transmembrane region" description="Helical" evidence="9">
    <location>
        <begin position="48"/>
        <end position="72"/>
    </location>
</feature>
<organism evidence="10 11">
    <name type="scientific">Coniochaeta ligniaria NRRL 30616</name>
    <dbReference type="NCBI Taxonomy" id="1408157"/>
    <lineage>
        <taxon>Eukaryota</taxon>
        <taxon>Fungi</taxon>
        <taxon>Dikarya</taxon>
        <taxon>Ascomycota</taxon>
        <taxon>Pezizomycotina</taxon>
        <taxon>Sordariomycetes</taxon>
        <taxon>Sordariomycetidae</taxon>
        <taxon>Coniochaetales</taxon>
        <taxon>Coniochaetaceae</taxon>
        <taxon>Coniochaeta</taxon>
    </lineage>
</organism>
<evidence type="ECO:0000256" key="1">
    <source>
        <dbReference type="ARBA" id="ARBA00004167"/>
    </source>
</evidence>
<dbReference type="InterPro" id="IPR021765">
    <property type="entry name" value="UstYa-like"/>
</dbReference>
<evidence type="ECO:0008006" key="12">
    <source>
        <dbReference type="Google" id="ProtNLM"/>
    </source>
</evidence>
<evidence type="ECO:0000256" key="6">
    <source>
        <dbReference type="ARBA" id="ARBA00023180"/>
    </source>
</evidence>
<dbReference type="Pfam" id="PF11807">
    <property type="entry name" value="UstYa"/>
    <property type="match status" value="1"/>
</dbReference>
<evidence type="ECO:0000313" key="10">
    <source>
        <dbReference type="EMBL" id="OIW28284.1"/>
    </source>
</evidence>
<keyword evidence="5 9" id="KW-0472">Membrane</keyword>
<comment type="subcellular location">
    <subcellularLocation>
        <location evidence="1">Membrane</location>
        <topology evidence="1">Single-pass membrane protein</topology>
    </subcellularLocation>
</comment>